<dbReference type="EMBL" id="BIFS01000001">
    <property type="protein sequence ID" value="GCE17300.1"/>
    <property type="molecule type" value="Genomic_DNA"/>
</dbReference>
<dbReference type="AlphaFoldDB" id="A0A402ADW9"/>
<gene>
    <name evidence="1" type="ORF">KDK_11000</name>
</gene>
<keyword evidence="2" id="KW-1185">Reference proteome</keyword>
<proteinExistence type="predicted"/>
<evidence type="ECO:0000313" key="1">
    <source>
        <dbReference type="EMBL" id="GCE17300.1"/>
    </source>
</evidence>
<protein>
    <submittedName>
        <fullName evidence="1">Uncharacterized protein</fullName>
    </submittedName>
</protein>
<evidence type="ECO:0000313" key="2">
    <source>
        <dbReference type="Proteomes" id="UP000287188"/>
    </source>
</evidence>
<reference evidence="2" key="1">
    <citation type="submission" date="2018-12" db="EMBL/GenBank/DDBJ databases">
        <title>Tengunoibacter tsumagoiensis gen. nov., sp. nov., Dictyobacter kobayashii sp. nov., D. alpinus sp. nov., and D. joshuensis sp. nov. and description of Dictyobacteraceae fam. nov. within the order Ktedonobacterales isolated from Tengu-no-mugimeshi.</title>
        <authorList>
            <person name="Wang C.M."/>
            <person name="Zheng Y."/>
            <person name="Sakai Y."/>
            <person name="Toyoda A."/>
            <person name="Minakuchi Y."/>
            <person name="Abe K."/>
            <person name="Yokota A."/>
            <person name="Yabe S."/>
        </authorList>
    </citation>
    <scope>NUCLEOTIDE SEQUENCE [LARGE SCALE GENOMIC DNA]</scope>
    <source>
        <strain evidence="2">Uno11</strain>
    </source>
</reference>
<organism evidence="1 2">
    <name type="scientific">Dictyobacter kobayashii</name>
    <dbReference type="NCBI Taxonomy" id="2014872"/>
    <lineage>
        <taxon>Bacteria</taxon>
        <taxon>Bacillati</taxon>
        <taxon>Chloroflexota</taxon>
        <taxon>Ktedonobacteria</taxon>
        <taxon>Ktedonobacterales</taxon>
        <taxon>Dictyobacteraceae</taxon>
        <taxon>Dictyobacter</taxon>
    </lineage>
</organism>
<sequence length="59" mass="6594">MNESLVRISGAFLDTLYLNVCQTDSNFQIVKKKLPDELKFTCWCLGVTSGSGYSSHAYL</sequence>
<dbReference type="Proteomes" id="UP000287188">
    <property type="component" value="Unassembled WGS sequence"/>
</dbReference>
<comment type="caution">
    <text evidence="1">The sequence shown here is derived from an EMBL/GenBank/DDBJ whole genome shotgun (WGS) entry which is preliminary data.</text>
</comment>
<name>A0A402ADW9_9CHLR</name>
<accession>A0A402ADW9</accession>